<dbReference type="InterPro" id="IPR041657">
    <property type="entry name" value="HTH_17"/>
</dbReference>
<feature type="domain" description="Helix-turn-helix" evidence="1">
    <location>
        <begin position="26"/>
        <end position="72"/>
    </location>
</feature>
<dbReference type="Proteomes" id="UP001500880">
    <property type="component" value="Unassembled WGS sequence"/>
</dbReference>
<gene>
    <name evidence="2" type="ORF">GCM10008986_31580</name>
</gene>
<dbReference type="SUPFAM" id="SSF46955">
    <property type="entry name" value="Putative DNA-binding domain"/>
    <property type="match status" value="1"/>
</dbReference>
<comment type="caution">
    <text evidence="2">The sequence shown here is derived from an EMBL/GenBank/DDBJ whole genome shotgun (WGS) entry which is preliminary data.</text>
</comment>
<dbReference type="InterPro" id="IPR009061">
    <property type="entry name" value="DNA-bd_dom_put_sf"/>
</dbReference>
<evidence type="ECO:0000313" key="2">
    <source>
        <dbReference type="EMBL" id="GAA0501759.1"/>
    </source>
</evidence>
<name>A0ABP3LK47_9BACI</name>
<accession>A0ABP3LK47</accession>
<dbReference type="RefSeq" id="WP_343843188.1">
    <property type="nucleotide sequence ID" value="NZ_BAAADO010000008.1"/>
</dbReference>
<dbReference type="Pfam" id="PF12728">
    <property type="entry name" value="HTH_17"/>
    <property type="match status" value="1"/>
</dbReference>
<dbReference type="EMBL" id="BAAADO010000008">
    <property type="protein sequence ID" value="GAA0501759.1"/>
    <property type="molecule type" value="Genomic_DNA"/>
</dbReference>
<reference evidence="3" key="1">
    <citation type="journal article" date="2019" name="Int. J. Syst. Evol. Microbiol.">
        <title>The Global Catalogue of Microorganisms (GCM) 10K type strain sequencing project: providing services to taxonomists for standard genome sequencing and annotation.</title>
        <authorList>
            <consortium name="The Broad Institute Genomics Platform"/>
            <consortium name="The Broad Institute Genome Sequencing Center for Infectious Disease"/>
            <person name="Wu L."/>
            <person name="Ma J."/>
        </authorList>
    </citation>
    <scope>NUCLEOTIDE SEQUENCE [LARGE SCALE GENOMIC DNA]</scope>
    <source>
        <strain evidence="3">JCM 12389</strain>
    </source>
</reference>
<proteinExistence type="predicted"/>
<protein>
    <recommendedName>
        <fullName evidence="1">Helix-turn-helix domain-containing protein</fullName>
    </recommendedName>
</protein>
<sequence length="102" mass="11808">MFILFIVVFGLSEETTDDNGVRHIDTKSVADYYGVSTETVRNWIKEGKISGKQLSNRGKWFIPSEGFEYLKKQREHDDTEDEIAELPGEDFGDDWEVELDED</sequence>
<organism evidence="2 3">
    <name type="scientific">Salinibacillus aidingensis</name>
    <dbReference type="NCBI Taxonomy" id="237684"/>
    <lineage>
        <taxon>Bacteria</taxon>
        <taxon>Bacillati</taxon>
        <taxon>Bacillota</taxon>
        <taxon>Bacilli</taxon>
        <taxon>Bacillales</taxon>
        <taxon>Bacillaceae</taxon>
        <taxon>Salinibacillus</taxon>
    </lineage>
</organism>
<evidence type="ECO:0000313" key="3">
    <source>
        <dbReference type="Proteomes" id="UP001500880"/>
    </source>
</evidence>
<evidence type="ECO:0000259" key="1">
    <source>
        <dbReference type="Pfam" id="PF12728"/>
    </source>
</evidence>
<keyword evidence="3" id="KW-1185">Reference proteome</keyword>
<dbReference type="Gene3D" id="1.10.1660.10">
    <property type="match status" value="1"/>
</dbReference>